<comment type="caution">
    <text evidence="5">The sequence shown here is derived from an EMBL/GenBank/DDBJ whole genome shotgun (WGS) entry which is preliminary data.</text>
</comment>
<evidence type="ECO:0000256" key="2">
    <source>
        <dbReference type="ARBA" id="ARBA00022448"/>
    </source>
</evidence>
<dbReference type="InterPro" id="IPR006311">
    <property type="entry name" value="TAT_signal"/>
</dbReference>
<feature type="signal peptide" evidence="4">
    <location>
        <begin position="1"/>
        <end position="26"/>
    </location>
</feature>
<dbReference type="Gene3D" id="3.40.190.10">
    <property type="entry name" value="Periplasmic binding protein-like II"/>
    <property type="match status" value="1"/>
</dbReference>
<dbReference type="GO" id="GO:0015768">
    <property type="term" value="P:maltose transport"/>
    <property type="evidence" value="ECO:0007669"/>
    <property type="project" value="TreeGrafter"/>
</dbReference>
<name>A0A917S2Q6_9ACTN</name>
<evidence type="ECO:0000256" key="4">
    <source>
        <dbReference type="SAM" id="SignalP"/>
    </source>
</evidence>
<keyword evidence="6" id="KW-1185">Reference proteome</keyword>
<dbReference type="RefSeq" id="WP_188893481.1">
    <property type="nucleotide sequence ID" value="NZ_BMMZ01000001.1"/>
</dbReference>
<dbReference type="GO" id="GO:1901982">
    <property type="term" value="F:maltose binding"/>
    <property type="evidence" value="ECO:0007669"/>
    <property type="project" value="TreeGrafter"/>
</dbReference>
<dbReference type="PANTHER" id="PTHR30061">
    <property type="entry name" value="MALTOSE-BINDING PERIPLASMIC PROTEIN"/>
    <property type="match status" value="1"/>
</dbReference>
<dbReference type="AlphaFoldDB" id="A0A917S2Q6"/>
<proteinExistence type="inferred from homology"/>
<dbReference type="GO" id="GO:0055052">
    <property type="term" value="C:ATP-binding cassette (ABC) transporter complex, substrate-binding subunit-containing"/>
    <property type="evidence" value="ECO:0007669"/>
    <property type="project" value="TreeGrafter"/>
</dbReference>
<dbReference type="PROSITE" id="PS51318">
    <property type="entry name" value="TAT"/>
    <property type="match status" value="1"/>
</dbReference>
<accession>A0A917S2Q6</accession>
<dbReference type="Proteomes" id="UP000613840">
    <property type="component" value="Unassembled WGS sequence"/>
</dbReference>
<gene>
    <name evidence="5" type="primary">uspC</name>
    <name evidence="5" type="ORF">GCM10011575_03950</name>
</gene>
<evidence type="ECO:0000256" key="3">
    <source>
        <dbReference type="ARBA" id="ARBA00022729"/>
    </source>
</evidence>
<dbReference type="InterPro" id="IPR006059">
    <property type="entry name" value="SBP"/>
</dbReference>
<sequence>MSQPLSFNRRKALGILGAGSAGALLAACSPSQQADQGNSGGNSTGGSGDKVTISFRLWDDQVQKAYQKAFTEFTKQNPDIEVKTNLVPWANYWTQLPVDVGSGAIDDLFWTNSSNFQQYADAGKISDVNSLLGSIDDAWVKPVVDQYTYKDKLWGIPQIADANGIFYNKSIISDVDPKIISRIGKLKWRPGAGSGDNLLSTLKMLTVDKNGKAATDAGFDGKNIKTYGYNAAYDLQAIYFPFIGSNGGRWQQGNGSNKFVFGSDPKTVQAFEYIVDLINKYHVAPSAADTNDNGDFSLNQFLQGHMAIFQSGTYNLANISDGAKFDWAIARNPAGTAGSFGVASGVVVAASAATKNTDAVKKLLRFLGSADGNKFIGESGSALPAVSTAQSSWVDFWKAKNIDVQAFVDAANGDTIPAPLGTGGSASSDAYDPILKEIFLGRTPVKSGLAQAEAKANAAIGH</sequence>
<comment type="similarity">
    <text evidence="1">Belongs to the bacterial solute-binding protein 1 family.</text>
</comment>
<evidence type="ECO:0000256" key="1">
    <source>
        <dbReference type="ARBA" id="ARBA00008520"/>
    </source>
</evidence>
<reference evidence="5" key="1">
    <citation type="journal article" date="2014" name="Int. J. Syst. Evol. Microbiol.">
        <title>Complete genome sequence of Corynebacterium casei LMG S-19264T (=DSM 44701T), isolated from a smear-ripened cheese.</title>
        <authorList>
            <consortium name="US DOE Joint Genome Institute (JGI-PGF)"/>
            <person name="Walter F."/>
            <person name="Albersmeier A."/>
            <person name="Kalinowski J."/>
            <person name="Ruckert C."/>
        </authorList>
    </citation>
    <scope>NUCLEOTIDE SEQUENCE</scope>
    <source>
        <strain evidence="5">CGMCC 4.7306</strain>
    </source>
</reference>
<dbReference type="Pfam" id="PF01547">
    <property type="entry name" value="SBP_bac_1"/>
    <property type="match status" value="1"/>
</dbReference>
<evidence type="ECO:0000313" key="6">
    <source>
        <dbReference type="Proteomes" id="UP000613840"/>
    </source>
</evidence>
<organism evidence="5 6">
    <name type="scientific">Microlunatus endophyticus</name>
    <dbReference type="NCBI Taxonomy" id="1716077"/>
    <lineage>
        <taxon>Bacteria</taxon>
        <taxon>Bacillati</taxon>
        <taxon>Actinomycetota</taxon>
        <taxon>Actinomycetes</taxon>
        <taxon>Propionibacteriales</taxon>
        <taxon>Propionibacteriaceae</taxon>
        <taxon>Microlunatus</taxon>
    </lineage>
</organism>
<protein>
    <submittedName>
        <fullName evidence="5">Sugar ABC transporter substrate-binding protein</fullName>
    </submittedName>
</protein>
<reference evidence="5" key="2">
    <citation type="submission" date="2020-09" db="EMBL/GenBank/DDBJ databases">
        <authorList>
            <person name="Sun Q."/>
            <person name="Zhou Y."/>
        </authorList>
    </citation>
    <scope>NUCLEOTIDE SEQUENCE</scope>
    <source>
        <strain evidence="5">CGMCC 4.7306</strain>
    </source>
</reference>
<feature type="chain" id="PRO_5038504228" evidence="4">
    <location>
        <begin position="27"/>
        <end position="462"/>
    </location>
</feature>
<dbReference type="GO" id="GO:0042956">
    <property type="term" value="P:maltodextrin transmembrane transport"/>
    <property type="evidence" value="ECO:0007669"/>
    <property type="project" value="TreeGrafter"/>
</dbReference>
<keyword evidence="2" id="KW-0813">Transport</keyword>
<dbReference type="PANTHER" id="PTHR30061:SF50">
    <property type="entry name" value="MALTOSE_MALTODEXTRIN-BINDING PERIPLASMIC PROTEIN"/>
    <property type="match status" value="1"/>
</dbReference>
<evidence type="ECO:0000313" key="5">
    <source>
        <dbReference type="EMBL" id="GGL49049.1"/>
    </source>
</evidence>
<dbReference type="EMBL" id="BMMZ01000001">
    <property type="protein sequence ID" value="GGL49049.1"/>
    <property type="molecule type" value="Genomic_DNA"/>
</dbReference>
<dbReference type="CDD" id="cd13585">
    <property type="entry name" value="PBP2_TMBP_like"/>
    <property type="match status" value="1"/>
</dbReference>
<keyword evidence="3 4" id="KW-0732">Signal</keyword>
<dbReference type="SUPFAM" id="SSF53850">
    <property type="entry name" value="Periplasmic binding protein-like II"/>
    <property type="match status" value="1"/>
</dbReference>